<evidence type="ECO:0000313" key="2">
    <source>
        <dbReference type="EMBL" id="RAK60745.1"/>
    </source>
</evidence>
<dbReference type="InterPro" id="IPR050426">
    <property type="entry name" value="Glycosyltransferase_28"/>
</dbReference>
<dbReference type="GO" id="GO:0017000">
    <property type="term" value="P:antibiotic biosynthetic process"/>
    <property type="evidence" value="ECO:0007669"/>
    <property type="project" value="UniProtKB-ARBA"/>
</dbReference>
<name>A0A328B2K1_9CAUL</name>
<protein>
    <submittedName>
        <fullName evidence="2">Glycosyltransferase</fullName>
    </submittedName>
</protein>
<proteinExistence type="predicted"/>
<dbReference type="SUPFAM" id="SSF53756">
    <property type="entry name" value="UDP-Glycosyltransferase/glycogen phosphorylase"/>
    <property type="match status" value="1"/>
</dbReference>
<keyword evidence="2" id="KW-0808">Transferase</keyword>
<dbReference type="Pfam" id="PF06722">
    <property type="entry name" value="EryCIII-like_C"/>
    <property type="match status" value="1"/>
</dbReference>
<comment type="caution">
    <text evidence="2">The sequence shown here is derived from an EMBL/GenBank/DDBJ whole genome shotgun (WGS) entry which is preliminary data.</text>
</comment>
<dbReference type="InterPro" id="IPR010610">
    <property type="entry name" value="EryCIII-like_C"/>
</dbReference>
<keyword evidence="3" id="KW-1185">Reference proteome</keyword>
<dbReference type="AlphaFoldDB" id="A0A328B2K1"/>
<evidence type="ECO:0000259" key="1">
    <source>
        <dbReference type="Pfam" id="PF06722"/>
    </source>
</evidence>
<dbReference type="CDD" id="cd03784">
    <property type="entry name" value="GT1_Gtf-like"/>
    <property type="match status" value="1"/>
</dbReference>
<dbReference type="OrthoDB" id="139086at2"/>
<gene>
    <name evidence="2" type="ORF">DJ021_13475</name>
</gene>
<dbReference type="Gene3D" id="3.40.50.2000">
    <property type="entry name" value="Glycogen Phosphorylase B"/>
    <property type="match status" value="2"/>
</dbReference>
<dbReference type="InterPro" id="IPR002213">
    <property type="entry name" value="UDP_glucos_trans"/>
</dbReference>
<dbReference type="GO" id="GO:0016758">
    <property type="term" value="F:hexosyltransferase activity"/>
    <property type="evidence" value="ECO:0007669"/>
    <property type="project" value="UniProtKB-ARBA"/>
</dbReference>
<dbReference type="EMBL" id="QFYP01000001">
    <property type="protein sequence ID" value="RAK60745.1"/>
    <property type="molecule type" value="Genomic_DNA"/>
</dbReference>
<sequence>MAPLLQPQSFLIATWEGGGSVPPALTVARKLVERGHAVRVMSDACNGPEALATGAAFTPWTRAPSRADRTRASELLQDWRHPGPDGLRQTLDALWTGPALRYAEDVIEALRRDPVDLVVTSEMLFGVAAGCEAVGQRFACLAANLSLVPIPGVPPFGPGLAPAKTEEDRALHGEIAQFTVNLFDHGLPALNAARAGLGLAPLPHTLDQLEAAERTLLATARAFDFAPDQLPERIRYVGPQLDNPGWAEPWTSPFPADDRRPLVLAGFSTTFQNHAAVLQRIIDAAAALPVRLVVTLGGSIAPDELRPADNTRLLASASHDAVMREAALVVTHGGHGTVMRALIHRRPLLVIPHGRDQNDNAIRVTERAAGLSLLPDAGEAEIRGALQRLLAEPAFVAGAERLGAAVAHEAANSPVVEELEALVGAATSEAPQLCPA</sequence>
<dbReference type="RefSeq" id="WP_111458037.1">
    <property type="nucleotide sequence ID" value="NZ_QFYP01000001.1"/>
</dbReference>
<dbReference type="PANTHER" id="PTHR48050">
    <property type="entry name" value="STEROL 3-BETA-GLUCOSYLTRANSFERASE"/>
    <property type="match status" value="1"/>
</dbReference>
<dbReference type="PANTHER" id="PTHR48050:SF13">
    <property type="entry name" value="STEROL 3-BETA-GLUCOSYLTRANSFERASE UGT80A2"/>
    <property type="match status" value="1"/>
</dbReference>
<dbReference type="Proteomes" id="UP000249842">
    <property type="component" value="Unassembled WGS sequence"/>
</dbReference>
<reference evidence="3" key="1">
    <citation type="submission" date="2018-05" db="EMBL/GenBank/DDBJ databases">
        <authorList>
            <person name="Li X."/>
        </authorList>
    </citation>
    <scope>NUCLEOTIDE SEQUENCE [LARGE SCALE GENOMIC DNA]</scope>
    <source>
        <strain evidence="3">HKS-05</strain>
    </source>
</reference>
<feature type="domain" description="Erythromycin biosynthesis protein CIII-like C-terminal" evidence="1">
    <location>
        <begin position="280"/>
        <end position="422"/>
    </location>
</feature>
<evidence type="ECO:0000313" key="3">
    <source>
        <dbReference type="Proteomes" id="UP000249842"/>
    </source>
</evidence>
<dbReference type="GO" id="GO:0008194">
    <property type="term" value="F:UDP-glycosyltransferase activity"/>
    <property type="evidence" value="ECO:0007669"/>
    <property type="project" value="InterPro"/>
</dbReference>
<organism evidence="2 3">
    <name type="scientific">Phenylobacterium hankyongense</name>
    <dbReference type="NCBI Taxonomy" id="1813876"/>
    <lineage>
        <taxon>Bacteria</taxon>
        <taxon>Pseudomonadati</taxon>
        <taxon>Pseudomonadota</taxon>
        <taxon>Alphaproteobacteria</taxon>
        <taxon>Caulobacterales</taxon>
        <taxon>Caulobacteraceae</taxon>
        <taxon>Phenylobacterium</taxon>
    </lineage>
</organism>
<accession>A0A328B2K1</accession>